<protein>
    <recommendedName>
        <fullName evidence="6">Gfo/Idh/MocA family oxidoreductase</fullName>
    </recommendedName>
</protein>
<dbReference type="GO" id="GO:0000166">
    <property type="term" value="F:nucleotide binding"/>
    <property type="evidence" value="ECO:0007669"/>
    <property type="project" value="InterPro"/>
</dbReference>
<keyword evidence="5" id="KW-1185">Reference proteome</keyword>
<evidence type="ECO:0008006" key="6">
    <source>
        <dbReference type="Google" id="ProtNLM"/>
    </source>
</evidence>
<proteinExistence type="predicted"/>
<sequence>MKAGDLDLVRVAVVGVNHIGSIHCQAYNHMTEATLVAVCDLDQSLAEAVGAQFGVPAYSQLEVMLACEEIDVVSIATAGFENGSQHFEPAMLAMEAGKDVLVEKPLSNNIEEARQLVAYADQQQVRLACDLNHRFVPSAYQAKEWIQKGDLGQLLFMNMKLTIGNPNESSPWLHMRALHPHSIDVMRYFCGEVKRVQAFMTKAPGRSIWSTASLNFEFVSGAVGHLMGSYDMDNRHPIEYCEVAGSKGRFIIDNVYERTVLYPHGSSELKMFQNALLTGMGHFNDTIKHRLAHFIHQVHEQVEPQDIEGSGRDALAAQEVIEAAIRSHTENGAVIAL</sequence>
<gene>
    <name evidence="4" type="ORF">GCM10011391_14820</name>
</gene>
<evidence type="ECO:0000313" key="5">
    <source>
        <dbReference type="Proteomes" id="UP000628775"/>
    </source>
</evidence>
<dbReference type="SUPFAM" id="SSF51735">
    <property type="entry name" value="NAD(P)-binding Rossmann-fold domains"/>
    <property type="match status" value="1"/>
</dbReference>
<evidence type="ECO:0000256" key="1">
    <source>
        <dbReference type="ARBA" id="ARBA00023002"/>
    </source>
</evidence>
<dbReference type="Gene3D" id="3.30.360.10">
    <property type="entry name" value="Dihydrodipicolinate Reductase, domain 2"/>
    <property type="match status" value="1"/>
</dbReference>
<dbReference type="PANTHER" id="PTHR43818">
    <property type="entry name" value="BCDNA.GH03377"/>
    <property type="match status" value="1"/>
</dbReference>
<reference evidence="4" key="1">
    <citation type="journal article" date="2014" name="Int. J. Syst. Evol. Microbiol.">
        <title>Complete genome sequence of Corynebacterium casei LMG S-19264T (=DSM 44701T), isolated from a smear-ripened cheese.</title>
        <authorList>
            <consortium name="US DOE Joint Genome Institute (JGI-PGF)"/>
            <person name="Walter F."/>
            <person name="Albersmeier A."/>
            <person name="Kalinowski J."/>
            <person name="Ruckert C."/>
        </authorList>
    </citation>
    <scope>NUCLEOTIDE SEQUENCE</scope>
    <source>
        <strain evidence="4">CGMCC 1.15371</strain>
    </source>
</reference>
<dbReference type="InterPro" id="IPR000683">
    <property type="entry name" value="Gfo/Idh/MocA-like_OxRdtase_N"/>
</dbReference>
<reference evidence="4" key="2">
    <citation type="submission" date="2020-09" db="EMBL/GenBank/DDBJ databases">
        <authorList>
            <person name="Sun Q."/>
            <person name="Zhou Y."/>
        </authorList>
    </citation>
    <scope>NUCLEOTIDE SEQUENCE</scope>
    <source>
        <strain evidence="4">CGMCC 1.15371</strain>
    </source>
</reference>
<feature type="domain" description="GFO/IDH/MocA-like oxidoreductase" evidence="3">
    <location>
        <begin position="141"/>
        <end position="250"/>
    </location>
</feature>
<organism evidence="4 5">
    <name type="scientific">Pullulanibacillus camelliae</name>
    <dbReference type="NCBI Taxonomy" id="1707096"/>
    <lineage>
        <taxon>Bacteria</taxon>
        <taxon>Bacillati</taxon>
        <taxon>Bacillota</taxon>
        <taxon>Bacilli</taxon>
        <taxon>Bacillales</taxon>
        <taxon>Sporolactobacillaceae</taxon>
        <taxon>Pullulanibacillus</taxon>
    </lineage>
</organism>
<dbReference type="AlphaFoldDB" id="A0A8J2VP65"/>
<name>A0A8J2VP65_9BACL</name>
<evidence type="ECO:0000313" key="4">
    <source>
        <dbReference type="EMBL" id="GGE36960.1"/>
    </source>
</evidence>
<comment type="caution">
    <text evidence="4">The sequence shown here is derived from an EMBL/GenBank/DDBJ whole genome shotgun (WGS) entry which is preliminary data.</text>
</comment>
<dbReference type="Pfam" id="PF01408">
    <property type="entry name" value="GFO_IDH_MocA"/>
    <property type="match status" value="1"/>
</dbReference>
<dbReference type="Pfam" id="PF22725">
    <property type="entry name" value="GFO_IDH_MocA_C3"/>
    <property type="match status" value="1"/>
</dbReference>
<dbReference type="Proteomes" id="UP000628775">
    <property type="component" value="Unassembled WGS sequence"/>
</dbReference>
<dbReference type="SUPFAM" id="SSF55347">
    <property type="entry name" value="Glyceraldehyde-3-phosphate dehydrogenase-like, C-terminal domain"/>
    <property type="match status" value="1"/>
</dbReference>
<dbReference type="Gene3D" id="3.40.50.720">
    <property type="entry name" value="NAD(P)-binding Rossmann-like Domain"/>
    <property type="match status" value="1"/>
</dbReference>
<feature type="domain" description="Gfo/Idh/MocA-like oxidoreductase N-terminal" evidence="2">
    <location>
        <begin position="9"/>
        <end position="128"/>
    </location>
</feature>
<evidence type="ECO:0000259" key="2">
    <source>
        <dbReference type="Pfam" id="PF01408"/>
    </source>
</evidence>
<dbReference type="InterPro" id="IPR055170">
    <property type="entry name" value="GFO_IDH_MocA-like_dom"/>
</dbReference>
<accession>A0A8J2VP65</accession>
<keyword evidence="1" id="KW-0560">Oxidoreductase</keyword>
<dbReference type="PANTHER" id="PTHR43818:SF11">
    <property type="entry name" value="BCDNA.GH03377"/>
    <property type="match status" value="1"/>
</dbReference>
<dbReference type="InterPro" id="IPR050463">
    <property type="entry name" value="Gfo/Idh/MocA_oxidrdct_glycsds"/>
</dbReference>
<dbReference type="InterPro" id="IPR036291">
    <property type="entry name" value="NAD(P)-bd_dom_sf"/>
</dbReference>
<dbReference type="GO" id="GO:0016491">
    <property type="term" value="F:oxidoreductase activity"/>
    <property type="evidence" value="ECO:0007669"/>
    <property type="project" value="UniProtKB-KW"/>
</dbReference>
<evidence type="ECO:0000259" key="3">
    <source>
        <dbReference type="Pfam" id="PF22725"/>
    </source>
</evidence>
<dbReference type="EMBL" id="BMIR01000005">
    <property type="protein sequence ID" value="GGE36960.1"/>
    <property type="molecule type" value="Genomic_DNA"/>
</dbReference>